<dbReference type="Proteomes" id="UP000828924">
    <property type="component" value="Chromosome"/>
</dbReference>
<name>A0ABY3WNH5_9ACTN</name>
<evidence type="ECO:0000256" key="1">
    <source>
        <dbReference type="ARBA" id="ARBA00022723"/>
    </source>
</evidence>
<organism evidence="4 5">
    <name type="scientific">Streptomyces formicae</name>
    <dbReference type="NCBI Taxonomy" id="1616117"/>
    <lineage>
        <taxon>Bacteria</taxon>
        <taxon>Bacillati</taxon>
        <taxon>Actinomycetota</taxon>
        <taxon>Actinomycetes</taxon>
        <taxon>Kitasatosporales</taxon>
        <taxon>Streptomycetaceae</taxon>
        <taxon>Streptomyces</taxon>
    </lineage>
</organism>
<dbReference type="RefSeq" id="WP_242331945.1">
    <property type="nucleotide sequence ID" value="NZ_CP071872.1"/>
</dbReference>
<dbReference type="Gene3D" id="3.40.140.10">
    <property type="entry name" value="Cytidine Deaminase, domain 2"/>
    <property type="match status" value="1"/>
</dbReference>
<keyword evidence="1" id="KW-0479">Metal-binding</keyword>
<evidence type="ECO:0000259" key="3">
    <source>
        <dbReference type="PROSITE" id="PS51747"/>
    </source>
</evidence>
<proteinExistence type="predicted"/>
<dbReference type="SUPFAM" id="SSF53927">
    <property type="entry name" value="Cytidine deaminase-like"/>
    <property type="match status" value="1"/>
</dbReference>
<dbReference type="Pfam" id="PF00383">
    <property type="entry name" value="dCMP_cyt_deam_1"/>
    <property type="match status" value="1"/>
</dbReference>
<evidence type="ECO:0000313" key="5">
    <source>
        <dbReference type="Proteomes" id="UP000828924"/>
    </source>
</evidence>
<dbReference type="InterPro" id="IPR002125">
    <property type="entry name" value="CMP_dCMP_dom"/>
</dbReference>
<protein>
    <recommendedName>
        <fullName evidence="3">CMP/dCMP-type deaminase domain-containing protein</fullName>
    </recommendedName>
</protein>
<feature type="domain" description="CMP/dCMP-type deaminase" evidence="3">
    <location>
        <begin position="1"/>
        <end position="115"/>
    </location>
</feature>
<accession>A0ABY3WNH5</accession>
<reference evidence="4 5" key="1">
    <citation type="submission" date="2021-03" db="EMBL/GenBank/DDBJ databases">
        <title>Complete genome of Streptomyces formicae strain 1H-GS9 (DSM 100524).</title>
        <authorList>
            <person name="Atanasov K.E."/>
            <person name="Altabella T."/>
            <person name="Ferrer A."/>
        </authorList>
    </citation>
    <scope>NUCLEOTIDE SEQUENCE [LARGE SCALE GENOMIC DNA]</scope>
    <source>
        <strain evidence="4 5">1H-GS9</strain>
    </source>
</reference>
<evidence type="ECO:0000313" key="4">
    <source>
        <dbReference type="EMBL" id="UNM13230.1"/>
    </source>
</evidence>
<keyword evidence="2" id="KW-0862">Zinc</keyword>
<sequence length="116" mass="12635">MNTYLDLAVKQAARSRCRYRVGAVLAKGGRILAHSSNRYRNAPSTDFHHATFHAEEVLLRRTRSARGAVVYVARVSKNGTPALARPCPRCQRALAADGVIRALYTTPTGAGSLRLS</sequence>
<dbReference type="EMBL" id="CP071872">
    <property type="protein sequence ID" value="UNM13230.1"/>
    <property type="molecule type" value="Genomic_DNA"/>
</dbReference>
<keyword evidence="5" id="KW-1185">Reference proteome</keyword>
<dbReference type="InterPro" id="IPR016193">
    <property type="entry name" value="Cytidine_deaminase-like"/>
</dbReference>
<dbReference type="InterPro" id="IPR016192">
    <property type="entry name" value="APOBEC/CMP_deaminase_Zn-bd"/>
</dbReference>
<dbReference type="PROSITE" id="PS00903">
    <property type="entry name" value="CYT_DCMP_DEAMINASES_1"/>
    <property type="match status" value="1"/>
</dbReference>
<evidence type="ECO:0000256" key="2">
    <source>
        <dbReference type="ARBA" id="ARBA00022833"/>
    </source>
</evidence>
<gene>
    <name evidence="4" type="ORF">J4032_18580</name>
</gene>
<dbReference type="PROSITE" id="PS51747">
    <property type="entry name" value="CYT_DCMP_DEAMINASES_2"/>
    <property type="match status" value="1"/>
</dbReference>